<dbReference type="GO" id="GO:0000166">
    <property type="term" value="F:nucleotide binding"/>
    <property type="evidence" value="ECO:0007669"/>
    <property type="project" value="InterPro"/>
</dbReference>
<dbReference type="STRING" id="688867.SAMN05660236_4983"/>
<name>A0A1T5MCD7_9BACT</name>
<reference evidence="5 6" key="1">
    <citation type="submission" date="2017-02" db="EMBL/GenBank/DDBJ databases">
        <authorList>
            <person name="Peterson S.W."/>
        </authorList>
    </citation>
    <scope>NUCLEOTIDE SEQUENCE [LARGE SCALE GENOMIC DNA]</scope>
    <source>
        <strain evidence="5 6">DSM 25262</strain>
    </source>
</reference>
<proteinExistence type="inferred from homology"/>
<dbReference type="Pfam" id="PF01408">
    <property type="entry name" value="GFO_IDH_MocA"/>
    <property type="match status" value="1"/>
</dbReference>
<dbReference type="OrthoDB" id="9795543at2"/>
<dbReference type="GO" id="GO:0016491">
    <property type="term" value="F:oxidoreductase activity"/>
    <property type="evidence" value="ECO:0007669"/>
    <property type="project" value="UniProtKB-KW"/>
</dbReference>
<dbReference type="SUPFAM" id="SSF51735">
    <property type="entry name" value="NAD(P)-binding Rossmann-fold domains"/>
    <property type="match status" value="1"/>
</dbReference>
<evidence type="ECO:0000313" key="6">
    <source>
        <dbReference type="Proteomes" id="UP000190961"/>
    </source>
</evidence>
<dbReference type="Gene3D" id="3.40.50.720">
    <property type="entry name" value="NAD(P)-binding Rossmann-like Domain"/>
    <property type="match status" value="1"/>
</dbReference>
<comment type="similarity">
    <text evidence="1">Belongs to the Gfo/Idh/MocA family.</text>
</comment>
<evidence type="ECO:0000313" key="5">
    <source>
        <dbReference type="EMBL" id="SKC85870.1"/>
    </source>
</evidence>
<dbReference type="AlphaFoldDB" id="A0A1T5MCD7"/>
<protein>
    <submittedName>
        <fullName evidence="5">Predicted dehydrogenase</fullName>
    </submittedName>
</protein>
<feature type="domain" description="GFO/IDH/MocA-like oxidoreductase" evidence="4">
    <location>
        <begin position="132"/>
        <end position="247"/>
    </location>
</feature>
<accession>A0A1T5MCD7</accession>
<organism evidence="5 6">
    <name type="scientific">Ohtaekwangia koreensis</name>
    <dbReference type="NCBI Taxonomy" id="688867"/>
    <lineage>
        <taxon>Bacteria</taxon>
        <taxon>Pseudomonadati</taxon>
        <taxon>Bacteroidota</taxon>
        <taxon>Cytophagia</taxon>
        <taxon>Cytophagales</taxon>
        <taxon>Fulvivirgaceae</taxon>
        <taxon>Ohtaekwangia</taxon>
    </lineage>
</organism>
<feature type="domain" description="Gfo/Idh/MocA-like oxidoreductase N-terminal" evidence="3">
    <location>
        <begin position="5"/>
        <end position="122"/>
    </location>
</feature>
<evidence type="ECO:0000256" key="1">
    <source>
        <dbReference type="ARBA" id="ARBA00010928"/>
    </source>
</evidence>
<keyword evidence="6" id="KW-1185">Reference proteome</keyword>
<dbReference type="EMBL" id="FUZU01000004">
    <property type="protein sequence ID" value="SKC85870.1"/>
    <property type="molecule type" value="Genomic_DNA"/>
</dbReference>
<dbReference type="InterPro" id="IPR036291">
    <property type="entry name" value="NAD(P)-bd_dom_sf"/>
</dbReference>
<sequence>MSSTIRWGILGCGKIANKFANDLKLVEHATLAAVASRDKSKAQEFATQYNAARFFTTYEELVNDKDVDVIYIATPHGLHYEHVMLCLKHHKAVLCEKAFALNSKQANEMIAFAREQKVFIMEAFWTKFLPQYKKVIEIIQSGVLGEIRWIQADFGFNPGEPVPQRLVDPLLGGGSLLDIGIYPVFLAQSLLGKPVEIQATITPAVTGVDEQCAMLMKFSNGAIANLSSTLSAHTPVEAVIAGTEGRIMLRNRFHNAIGILEVAMGKDIPQTIDVHREDGYGYQFEARHVGECLRSGLTESTVMTHQDTLQLMDTLDRVRKIAGIQYTVD</sequence>
<dbReference type="InterPro" id="IPR050984">
    <property type="entry name" value="Gfo/Idh/MocA_domain"/>
</dbReference>
<dbReference type="Pfam" id="PF22725">
    <property type="entry name" value="GFO_IDH_MocA_C3"/>
    <property type="match status" value="1"/>
</dbReference>
<dbReference type="PANTHER" id="PTHR22604:SF105">
    <property type="entry name" value="TRANS-1,2-DIHYDROBENZENE-1,2-DIOL DEHYDROGENASE"/>
    <property type="match status" value="1"/>
</dbReference>
<dbReference type="Gene3D" id="3.30.360.10">
    <property type="entry name" value="Dihydrodipicolinate Reductase, domain 2"/>
    <property type="match status" value="1"/>
</dbReference>
<evidence type="ECO:0000259" key="3">
    <source>
        <dbReference type="Pfam" id="PF01408"/>
    </source>
</evidence>
<keyword evidence="2" id="KW-0560">Oxidoreductase</keyword>
<evidence type="ECO:0000256" key="2">
    <source>
        <dbReference type="ARBA" id="ARBA00023002"/>
    </source>
</evidence>
<dbReference type="InterPro" id="IPR000683">
    <property type="entry name" value="Gfo/Idh/MocA-like_OxRdtase_N"/>
</dbReference>
<dbReference type="SUPFAM" id="SSF55347">
    <property type="entry name" value="Glyceraldehyde-3-phosphate dehydrogenase-like, C-terminal domain"/>
    <property type="match status" value="1"/>
</dbReference>
<dbReference type="InterPro" id="IPR055170">
    <property type="entry name" value="GFO_IDH_MocA-like_dom"/>
</dbReference>
<dbReference type="PANTHER" id="PTHR22604">
    <property type="entry name" value="OXIDOREDUCTASES"/>
    <property type="match status" value="1"/>
</dbReference>
<evidence type="ECO:0000259" key="4">
    <source>
        <dbReference type="Pfam" id="PF22725"/>
    </source>
</evidence>
<dbReference type="Proteomes" id="UP000190961">
    <property type="component" value="Unassembled WGS sequence"/>
</dbReference>
<dbReference type="RefSeq" id="WP_159453805.1">
    <property type="nucleotide sequence ID" value="NZ_FUZU01000004.1"/>
</dbReference>
<gene>
    <name evidence="5" type="ORF">SAMN05660236_4983</name>
</gene>